<comment type="pathway">
    <text evidence="1">Carbohydrate acid metabolism.</text>
</comment>
<evidence type="ECO:0000256" key="1">
    <source>
        <dbReference type="ARBA" id="ARBA00004761"/>
    </source>
</evidence>
<name>A0ABD3EMP4_9LAMI</name>
<evidence type="ECO:0000256" key="5">
    <source>
        <dbReference type="ARBA" id="ARBA00023277"/>
    </source>
</evidence>
<dbReference type="InterPro" id="IPR000887">
    <property type="entry name" value="Aldlse_KDPG_KHG"/>
</dbReference>
<comment type="caution">
    <text evidence="6">The sequence shown here is derived from an EMBL/GenBank/DDBJ whole genome shotgun (WGS) entry which is preliminary data.</text>
</comment>
<dbReference type="Gene3D" id="3.20.20.70">
    <property type="entry name" value="Aldolase class I"/>
    <property type="match status" value="1"/>
</dbReference>
<evidence type="ECO:0000313" key="6">
    <source>
        <dbReference type="EMBL" id="KAL3654355.1"/>
    </source>
</evidence>
<comment type="subunit">
    <text evidence="3">Homotrimer.</text>
</comment>
<keyword evidence="7" id="KW-1185">Reference proteome</keyword>
<dbReference type="AlphaFoldDB" id="A0ABD3EMP4"/>
<dbReference type="PANTHER" id="PTHR30246:SF1">
    <property type="entry name" value="2-DEHYDRO-3-DEOXY-6-PHOSPHOGALACTONATE ALDOLASE-RELATED"/>
    <property type="match status" value="1"/>
</dbReference>
<protein>
    <submittedName>
        <fullName evidence="6">Uncharacterized protein</fullName>
    </submittedName>
</protein>
<accession>A0ABD3EMP4</accession>
<evidence type="ECO:0000256" key="2">
    <source>
        <dbReference type="ARBA" id="ARBA00006906"/>
    </source>
</evidence>
<keyword evidence="5" id="KW-0119">Carbohydrate metabolism</keyword>
<proteinExistence type="inferred from homology"/>
<dbReference type="SUPFAM" id="SSF51569">
    <property type="entry name" value="Aldolase"/>
    <property type="match status" value="1"/>
</dbReference>
<dbReference type="EMBL" id="JAVIJP010000005">
    <property type="protein sequence ID" value="KAL3654355.1"/>
    <property type="molecule type" value="Genomic_DNA"/>
</dbReference>
<evidence type="ECO:0000256" key="3">
    <source>
        <dbReference type="ARBA" id="ARBA00011233"/>
    </source>
</evidence>
<dbReference type="InterPro" id="IPR013785">
    <property type="entry name" value="Aldolase_TIM"/>
</dbReference>
<dbReference type="Proteomes" id="UP001632038">
    <property type="component" value="Unassembled WGS sequence"/>
</dbReference>
<dbReference type="PANTHER" id="PTHR30246">
    <property type="entry name" value="2-KETO-3-DEOXY-6-PHOSPHOGLUCONATE ALDOLASE"/>
    <property type="match status" value="1"/>
</dbReference>
<dbReference type="GO" id="GO:0016829">
    <property type="term" value="F:lyase activity"/>
    <property type="evidence" value="ECO:0007669"/>
    <property type="project" value="UniProtKB-KW"/>
</dbReference>
<sequence length="166" mass="18610">MDRADAKDALKLGAKFLMSPAMVKGILDDVGEGQALYIPGATTPTEIISNCGMEGIDSVIDSVKRRISRSQQAKDTSSPSWWRLREDTLFALAFVADLFLESEVSWPTVRAMLEHILSEDMATGASMTAPFFMPVYFRQLQNFLPRTGSEMRSLLGRNREIIQVFW</sequence>
<comment type="similarity">
    <text evidence="2">Belongs to the KHG/KDPG aldolase family.</text>
</comment>
<evidence type="ECO:0000256" key="4">
    <source>
        <dbReference type="ARBA" id="ARBA00023239"/>
    </source>
</evidence>
<evidence type="ECO:0000313" key="7">
    <source>
        <dbReference type="Proteomes" id="UP001632038"/>
    </source>
</evidence>
<gene>
    <name evidence="6" type="ORF">CASFOL_004036</name>
</gene>
<reference evidence="7" key="1">
    <citation type="journal article" date="2024" name="IScience">
        <title>Strigolactones Initiate the Formation of Haustorium-like Structures in Castilleja.</title>
        <authorList>
            <person name="Buerger M."/>
            <person name="Peterson D."/>
            <person name="Chory J."/>
        </authorList>
    </citation>
    <scope>NUCLEOTIDE SEQUENCE [LARGE SCALE GENOMIC DNA]</scope>
</reference>
<keyword evidence="4" id="KW-0456">Lyase</keyword>
<organism evidence="6 7">
    <name type="scientific">Castilleja foliolosa</name>
    <dbReference type="NCBI Taxonomy" id="1961234"/>
    <lineage>
        <taxon>Eukaryota</taxon>
        <taxon>Viridiplantae</taxon>
        <taxon>Streptophyta</taxon>
        <taxon>Embryophyta</taxon>
        <taxon>Tracheophyta</taxon>
        <taxon>Spermatophyta</taxon>
        <taxon>Magnoliopsida</taxon>
        <taxon>eudicotyledons</taxon>
        <taxon>Gunneridae</taxon>
        <taxon>Pentapetalae</taxon>
        <taxon>asterids</taxon>
        <taxon>lamiids</taxon>
        <taxon>Lamiales</taxon>
        <taxon>Orobanchaceae</taxon>
        <taxon>Pedicularideae</taxon>
        <taxon>Castillejinae</taxon>
        <taxon>Castilleja</taxon>
    </lineage>
</organism>